<reference evidence="2 3" key="1">
    <citation type="submission" date="2020-08" db="EMBL/GenBank/DDBJ databases">
        <title>Isolation and characterization of novel Chlamydia from Siamese crocodiles (Crocodylus siamensis).</title>
        <authorList>
            <person name="Sariya L."/>
        </authorList>
    </citation>
    <scope>NUCLEOTIDE SEQUENCE [LARGE SCALE GENOMIC DNA]</scope>
    <source>
        <strain evidence="2 3">No. 12</strain>
    </source>
</reference>
<dbReference type="Proteomes" id="UP000680625">
    <property type="component" value="Chromosome"/>
</dbReference>
<feature type="transmembrane region" description="Helical" evidence="1">
    <location>
        <begin position="29"/>
        <end position="55"/>
    </location>
</feature>
<evidence type="ECO:0000313" key="2">
    <source>
        <dbReference type="EMBL" id="QVE49224.1"/>
    </source>
</evidence>
<evidence type="ECO:0000256" key="1">
    <source>
        <dbReference type="SAM" id="Phobius"/>
    </source>
</evidence>
<keyword evidence="1" id="KW-1133">Transmembrane helix</keyword>
<evidence type="ECO:0008006" key="4">
    <source>
        <dbReference type="Google" id="ProtNLM"/>
    </source>
</evidence>
<keyword evidence="1" id="KW-0472">Membrane</keyword>
<feature type="transmembrane region" description="Helical" evidence="1">
    <location>
        <begin position="61"/>
        <end position="83"/>
    </location>
</feature>
<organism evidence="2 3">
    <name type="scientific">Chlamydia crocodili</name>
    <dbReference type="NCBI Taxonomy" id="2766982"/>
    <lineage>
        <taxon>Bacteria</taxon>
        <taxon>Pseudomonadati</taxon>
        <taxon>Chlamydiota</taxon>
        <taxon>Chlamydiia</taxon>
        <taxon>Chlamydiales</taxon>
        <taxon>Chlamydiaceae</taxon>
        <taxon>Chlamydia/Chlamydophila group</taxon>
        <taxon>Chlamydia</taxon>
    </lineage>
</organism>
<accession>A0ABX8CDZ2</accession>
<sequence length="154" mass="17182">MGITVNSESIQPENKLPIPERRIPRTSKVVEYTLIALAVLLASLGVIACSIGAALTPHLPMLVIIGGTLLSLISCFVLGILLVRLSRKNFELENKIDHPGLKHLEEFTNDQEYLLRENANVKSSLNDLIDKYNLFVNEVGCFMDKYEENNTNQS</sequence>
<evidence type="ECO:0000313" key="3">
    <source>
        <dbReference type="Proteomes" id="UP000680625"/>
    </source>
</evidence>
<keyword evidence="1" id="KW-0812">Transmembrane</keyword>
<dbReference type="EMBL" id="CP060791">
    <property type="protein sequence ID" value="QVE49224.1"/>
    <property type="molecule type" value="Genomic_DNA"/>
</dbReference>
<keyword evidence="3" id="KW-1185">Reference proteome</keyword>
<dbReference type="RefSeq" id="WP_213241264.1">
    <property type="nucleotide sequence ID" value="NZ_CP060791.1"/>
</dbReference>
<proteinExistence type="predicted"/>
<dbReference type="GeneID" id="301704114"/>
<gene>
    <name evidence="2" type="ORF">H9Q19_00740</name>
</gene>
<protein>
    <recommendedName>
        <fullName evidence="4">Candidate inclusion membrane protein</fullName>
    </recommendedName>
</protein>
<name>A0ABX8CDZ2_9CHLA</name>